<evidence type="ECO:0000259" key="19">
    <source>
        <dbReference type="PROSITE" id="PS50011"/>
    </source>
</evidence>
<dbReference type="GO" id="GO:0005524">
    <property type="term" value="F:ATP binding"/>
    <property type="evidence" value="ECO:0007669"/>
    <property type="project" value="UniProtKB-UniRule"/>
</dbReference>
<dbReference type="CDD" id="cd14066">
    <property type="entry name" value="STKc_IRAK"/>
    <property type="match status" value="1"/>
</dbReference>
<keyword evidence="9 15" id="KW-0547">Nucleotide-binding</keyword>
<evidence type="ECO:0000256" key="16">
    <source>
        <dbReference type="SAM" id="MobiDB-lite"/>
    </source>
</evidence>
<evidence type="ECO:0000256" key="11">
    <source>
        <dbReference type="ARBA" id="ARBA00022840"/>
    </source>
</evidence>
<dbReference type="SMART" id="SM00220">
    <property type="entry name" value="S_TKc"/>
    <property type="match status" value="1"/>
</dbReference>
<keyword evidence="6 17" id="KW-0812">Transmembrane</keyword>
<dbReference type="InterPro" id="IPR032675">
    <property type="entry name" value="LRR_dom_sf"/>
</dbReference>
<dbReference type="FunFam" id="3.80.10.10:FF:000129">
    <property type="entry name" value="Leucine-rich repeat receptor-like kinase"/>
    <property type="match status" value="1"/>
</dbReference>
<evidence type="ECO:0000256" key="7">
    <source>
        <dbReference type="ARBA" id="ARBA00022729"/>
    </source>
</evidence>
<evidence type="ECO:0000256" key="3">
    <source>
        <dbReference type="ARBA" id="ARBA00022553"/>
    </source>
</evidence>
<feature type="binding site" evidence="15">
    <location>
        <position position="653"/>
    </location>
    <ligand>
        <name>ATP</name>
        <dbReference type="ChEBI" id="CHEBI:30616"/>
    </ligand>
</feature>
<dbReference type="Gene3D" id="3.80.10.10">
    <property type="entry name" value="Ribonuclease Inhibitor"/>
    <property type="match status" value="1"/>
</dbReference>
<dbReference type="InterPro" id="IPR000719">
    <property type="entry name" value="Prot_kinase_dom"/>
</dbReference>
<protein>
    <recommendedName>
        <fullName evidence="19">Protein kinase domain-containing protein</fullName>
    </recommendedName>
</protein>
<evidence type="ECO:0000256" key="4">
    <source>
        <dbReference type="ARBA" id="ARBA00022614"/>
    </source>
</evidence>
<keyword evidence="14" id="KW-0675">Receptor</keyword>
<dbReference type="EMBL" id="MH182525">
    <property type="protein sequence ID" value="AWA44821.1"/>
    <property type="molecule type" value="Genomic_DNA"/>
</dbReference>
<evidence type="ECO:0000256" key="12">
    <source>
        <dbReference type="ARBA" id="ARBA00022989"/>
    </source>
</evidence>
<dbReference type="InterPro" id="IPR024788">
    <property type="entry name" value="Malectin-like_Carb-bd_dom"/>
</dbReference>
<keyword evidence="7 18" id="KW-0732">Signal</keyword>
<feature type="region of interest" description="Disordered" evidence="16">
    <location>
        <begin position="578"/>
        <end position="605"/>
    </location>
</feature>
<dbReference type="SUPFAM" id="SSF56112">
    <property type="entry name" value="Protein kinase-like (PK-like)"/>
    <property type="match status" value="1"/>
</dbReference>
<dbReference type="GO" id="GO:0005886">
    <property type="term" value="C:plasma membrane"/>
    <property type="evidence" value="ECO:0007669"/>
    <property type="project" value="UniProtKB-SubCell"/>
</dbReference>
<evidence type="ECO:0000313" key="20">
    <source>
        <dbReference type="EMBL" id="AWA44821.1"/>
    </source>
</evidence>
<dbReference type="Pfam" id="PF12819">
    <property type="entry name" value="Malectin_like"/>
    <property type="match status" value="1"/>
</dbReference>
<keyword evidence="2" id="KW-0723">Serine/threonine-protein kinase</keyword>
<evidence type="ECO:0000256" key="8">
    <source>
        <dbReference type="ARBA" id="ARBA00022737"/>
    </source>
</evidence>
<evidence type="ECO:0000256" key="17">
    <source>
        <dbReference type="SAM" id="Phobius"/>
    </source>
</evidence>
<keyword evidence="3" id="KW-0597">Phosphoprotein</keyword>
<evidence type="ECO:0000256" key="6">
    <source>
        <dbReference type="ARBA" id="ARBA00022692"/>
    </source>
</evidence>
<accession>A0A678TAI0</accession>
<dbReference type="InterPro" id="IPR001611">
    <property type="entry name" value="Leu-rich_rpt"/>
</dbReference>
<dbReference type="FunFam" id="1.10.510.10:FF:000146">
    <property type="entry name" value="LRR receptor-like serine/threonine-protein kinase IOS1"/>
    <property type="match status" value="1"/>
</dbReference>
<dbReference type="PROSITE" id="PS00107">
    <property type="entry name" value="PROTEIN_KINASE_ATP"/>
    <property type="match status" value="1"/>
</dbReference>
<dbReference type="Pfam" id="PF13855">
    <property type="entry name" value="LRR_8"/>
    <property type="match status" value="1"/>
</dbReference>
<keyword evidence="12 17" id="KW-1133">Transmembrane helix</keyword>
<dbReference type="Gene3D" id="1.10.510.10">
    <property type="entry name" value="Transferase(Phosphotransferase) domain 1"/>
    <property type="match status" value="1"/>
</dbReference>
<dbReference type="Pfam" id="PF00069">
    <property type="entry name" value="Pkinase"/>
    <property type="match status" value="1"/>
</dbReference>
<reference evidence="20" key="1">
    <citation type="submission" date="2018-04" db="EMBL/GenBank/DDBJ databases">
        <title>Comparative Analysis of Homologous Sequences of Saccharum officinarum and Saccharum spontaneum Reveals Independent Polyploidization Events.</title>
        <authorList>
            <person name="Sharma A."/>
            <person name="Song J."/>
            <person name="Lin Q."/>
            <person name="Singh R."/>
            <person name="Ramos N."/>
            <person name="Wang K."/>
            <person name="Zhang J."/>
            <person name="Ming R."/>
            <person name="Yu Q."/>
        </authorList>
    </citation>
    <scope>NUCLEOTIDE SEQUENCE</scope>
</reference>
<dbReference type="Gene3D" id="3.30.200.20">
    <property type="entry name" value="Phosphorylase Kinase, domain 1"/>
    <property type="match status" value="1"/>
</dbReference>
<keyword evidence="13 17" id="KW-0472">Membrane</keyword>
<keyword evidence="5" id="KW-0808">Transferase</keyword>
<proteinExistence type="predicted"/>
<dbReference type="AlphaFoldDB" id="A0A678TAI0"/>
<organism evidence="20">
    <name type="scientific">Saccharum officinarum</name>
    <name type="common">Sugarcane</name>
    <dbReference type="NCBI Taxonomy" id="4547"/>
    <lineage>
        <taxon>Eukaryota</taxon>
        <taxon>Viridiplantae</taxon>
        <taxon>Streptophyta</taxon>
        <taxon>Embryophyta</taxon>
        <taxon>Tracheophyta</taxon>
        <taxon>Spermatophyta</taxon>
        <taxon>Magnoliopsida</taxon>
        <taxon>Liliopsida</taxon>
        <taxon>Poales</taxon>
        <taxon>Poaceae</taxon>
        <taxon>PACMAD clade</taxon>
        <taxon>Panicoideae</taxon>
        <taxon>Andropogonodae</taxon>
        <taxon>Andropogoneae</taxon>
        <taxon>Saccharinae</taxon>
        <taxon>Saccharum</taxon>
        <taxon>Saccharum officinarum species complex</taxon>
    </lineage>
</organism>
<evidence type="ECO:0000256" key="9">
    <source>
        <dbReference type="ARBA" id="ARBA00022741"/>
    </source>
</evidence>
<evidence type="ECO:0000256" key="2">
    <source>
        <dbReference type="ARBA" id="ARBA00022527"/>
    </source>
</evidence>
<dbReference type="InterPro" id="IPR008271">
    <property type="entry name" value="Ser/Thr_kinase_AS"/>
</dbReference>
<sequence length="976" mass="107550">MKHSNTRTMAATPWLLLLICLAAAGTAGVLQARAQPDSNGFISIDCGLPETASYVDATTKLSYVPDGAFTDAGSNHNISAEYMTPTLSRRLHHVRSFPDGAARCCYTLRSLVAGLKYLVRAAFLYGNYDGLGRLPVFDIYVGINFWATLNVSSPNVAEILEAIFVVPDGVVQVCLVNTGSGTPFISGLDLRPFKRALYPQVNATQGLVLLDRWNFGPTDATNFVRYPDDPHDRIWYPWVDAATWAVISTTDQVLNIGDEDLFEAPSKVLQTAITPRDNGTRSIQFSWDRKPQPKDPTPEYIVIMHFAELQVLPNNAVREFYVSINGKLFYPIGVAPFHLSAGFIYNMDPLPGSAQYNVSINATANSTMPPFINAVEIYSIVSAGVGTYSEDVSAITAIKAKYRVQKNWDGDPCAPKSFAWAGLTCSYAISNPSRITGVNISFSGLHGDISPAFANLRTAQYLDLSFNNLTGSIPDVLSQLPSLTVLDLTGNQLSGSIPTSLLKRIQDGSLDLRSILWFSFGFTKEYGNNPSLCTDANSCQTAKKNSKLAVYIAVPIVLVVVGLLVALFFCLLKRRNKGSTSNTVKPQNETPMGHAPPPPGDANAQSSLQLENRRFTYNELVVITNNFERVLGQGGFGKVYNGFLEDGTQVAVKMRSQTSNQGVREFLAEAQILTRIHHKTLVSMIGYTKDGEYMALVYEYMSEGTLQEHIAGNARNGKFLTWRQRLRIALESAEGLEYLHKGCNPPIIHRDVKTTNILLNAKLEAKLADFGLSKTFNREHEAHIFTNTLVGTPGYIDPEYHATTQLTTKSDVYSFGVVLLELVTGRPVILHDPEPTSIIDWVRQRLAQGNIEAVTDTRMHGDYDVNSVWKAAEIALKCTVQVSAQRPTMTEVVAQLQECLQLEEGHTGGDATRNFYTGTSRDPNSGYNTYAVDGQSMDMSQSSTTFEMEQNLRRATRMNDTSVACIDDREEWHVLT</sequence>
<gene>
    <name evidence="20" type="ORF">SO179B13_000001</name>
</gene>
<evidence type="ECO:0000256" key="18">
    <source>
        <dbReference type="SAM" id="SignalP"/>
    </source>
</evidence>
<evidence type="ECO:0000256" key="5">
    <source>
        <dbReference type="ARBA" id="ARBA00022679"/>
    </source>
</evidence>
<keyword evidence="10" id="KW-0418">Kinase</keyword>
<feature type="compositionally biased region" description="Polar residues" evidence="16">
    <location>
        <begin position="578"/>
        <end position="590"/>
    </location>
</feature>
<dbReference type="SUPFAM" id="SSF52058">
    <property type="entry name" value="L domain-like"/>
    <property type="match status" value="1"/>
</dbReference>
<feature type="domain" description="Protein kinase" evidence="19">
    <location>
        <begin position="625"/>
        <end position="900"/>
    </location>
</feature>
<dbReference type="InterPro" id="IPR017441">
    <property type="entry name" value="Protein_kinase_ATP_BS"/>
</dbReference>
<comment type="subcellular location">
    <subcellularLocation>
        <location evidence="1">Cell membrane</location>
        <topology evidence="1">Single-pass membrane protein</topology>
    </subcellularLocation>
</comment>
<keyword evidence="8" id="KW-0677">Repeat</keyword>
<name>A0A678TAI0_SACOF</name>
<feature type="transmembrane region" description="Helical" evidence="17">
    <location>
        <begin position="548"/>
        <end position="572"/>
    </location>
</feature>
<evidence type="ECO:0000256" key="1">
    <source>
        <dbReference type="ARBA" id="ARBA00004162"/>
    </source>
</evidence>
<keyword evidence="4" id="KW-0433">Leucine-rich repeat</keyword>
<evidence type="ECO:0000256" key="13">
    <source>
        <dbReference type="ARBA" id="ARBA00023136"/>
    </source>
</evidence>
<evidence type="ECO:0000256" key="15">
    <source>
        <dbReference type="PROSITE-ProRule" id="PRU10141"/>
    </source>
</evidence>
<dbReference type="PANTHER" id="PTHR45631:SF114">
    <property type="entry name" value="OS05G0525800 PROTEIN"/>
    <property type="match status" value="1"/>
</dbReference>
<dbReference type="FunFam" id="3.30.200.20:FF:000394">
    <property type="entry name" value="Leucine-rich repeat receptor-like protein kinase"/>
    <property type="match status" value="1"/>
</dbReference>
<feature type="chain" id="PRO_5025663533" description="Protein kinase domain-containing protein" evidence="18">
    <location>
        <begin position="25"/>
        <end position="976"/>
    </location>
</feature>
<evidence type="ECO:0000256" key="10">
    <source>
        <dbReference type="ARBA" id="ARBA00022777"/>
    </source>
</evidence>
<dbReference type="GO" id="GO:0004674">
    <property type="term" value="F:protein serine/threonine kinase activity"/>
    <property type="evidence" value="ECO:0007669"/>
    <property type="project" value="UniProtKB-KW"/>
</dbReference>
<dbReference type="PANTHER" id="PTHR45631">
    <property type="entry name" value="OS07G0107800 PROTEIN-RELATED"/>
    <property type="match status" value="1"/>
</dbReference>
<dbReference type="InterPro" id="IPR011009">
    <property type="entry name" value="Kinase-like_dom_sf"/>
</dbReference>
<dbReference type="PROSITE" id="PS00108">
    <property type="entry name" value="PROTEIN_KINASE_ST"/>
    <property type="match status" value="1"/>
</dbReference>
<evidence type="ECO:0000256" key="14">
    <source>
        <dbReference type="ARBA" id="ARBA00023170"/>
    </source>
</evidence>
<feature type="signal peptide" evidence="18">
    <location>
        <begin position="1"/>
        <end position="24"/>
    </location>
</feature>
<dbReference type="PROSITE" id="PS50011">
    <property type="entry name" value="PROTEIN_KINASE_DOM"/>
    <property type="match status" value="1"/>
</dbReference>
<keyword evidence="11 15" id="KW-0067">ATP-binding</keyword>